<evidence type="ECO:0000256" key="2">
    <source>
        <dbReference type="PROSITE-ProRule" id="PRU01282"/>
    </source>
</evidence>
<gene>
    <name evidence="3" type="ORF">N7U66_02505</name>
</gene>
<dbReference type="PANTHER" id="PTHR30041">
    <property type="entry name" value="ARSENATE REDUCTASE"/>
    <property type="match status" value="1"/>
</dbReference>
<evidence type="ECO:0000313" key="4">
    <source>
        <dbReference type="Proteomes" id="UP001164705"/>
    </source>
</evidence>
<dbReference type="Pfam" id="PF03960">
    <property type="entry name" value="ArsC"/>
    <property type="match status" value="1"/>
</dbReference>
<evidence type="ECO:0000256" key="1">
    <source>
        <dbReference type="ARBA" id="ARBA00007198"/>
    </source>
</evidence>
<dbReference type="InterPro" id="IPR036249">
    <property type="entry name" value="Thioredoxin-like_sf"/>
</dbReference>
<dbReference type="RefSeq" id="WP_267677184.1">
    <property type="nucleotide sequence ID" value="NZ_CP113088.1"/>
</dbReference>
<dbReference type="AlphaFoldDB" id="A0A9E8MVW2"/>
<dbReference type="KEGG" id="lnu:N7U66_02505"/>
<evidence type="ECO:0000313" key="3">
    <source>
        <dbReference type="EMBL" id="WAC02587.1"/>
    </source>
</evidence>
<protein>
    <submittedName>
        <fullName evidence="3">Arsenate reductase</fullName>
    </submittedName>
</protein>
<comment type="similarity">
    <text evidence="1 2">Belongs to the ArsC family.</text>
</comment>
<dbReference type="SUPFAM" id="SSF52833">
    <property type="entry name" value="Thioredoxin-like"/>
    <property type="match status" value="1"/>
</dbReference>
<dbReference type="EMBL" id="CP113088">
    <property type="protein sequence ID" value="WAC02587.1"/>
    <property type="molecule type" value="Genomic_DNA"/>
</dbReference>
<dbReference type="PANTHER" id="PTHR30041:SF4">
    <property type="entry name" value="ARSENATE REDUCTASE"/>
    <property type="match status" value="1"/>
</dbReference>
<reference evidence="3" key="1">
    <citation type="submission" date="2022-11" db="EMBL/GenBank/DDBJ databases">
        <title>Lacinutrix neustonica HL-RS19T sp. nov., isolated from the surface microlayer sample of brackish Lake Shihwa.</title>
        <authorList>
            <person name="Choi J.Y."/>
            <person name="Hwang C.Y."/>
        </authorList>
    </citation>
    <scope>NUCLEOTIDE SEQUENCE</scope>
    <source>
        <strain evidence="3">HL-RS19</strain>
    </source>
</reference>
<organism evidence="3 4">
    <name type="scientific">Lacinutrix neustonica</name>
    <dbReference type="NCBI Taxonomy" id="2980107"/>
    <lineage>
        <taxon>Bacteria</taxon>
        <taxon>Pseudomonadati</taxon>
        <taxon>Bacteroidota</taxon>
        <taxon>Flavobacteriia</taxon>
        <taxon>Flavobacteriales</taxon>
        <taxon>Flavobacteriaceae</taxon>
        <taxon>Lacinutrix</taxon>
    </lineage>
</organism>
<dbReference type="Gene3D" id="3.40.30.10">
    <property type="entry name" value="Glutaredoxin"/>
    <property type="match status" value="1"/>
</dbReference>
<dbReference type="PROSITE" id="PS51353">
    <property type="entry name" value="ARSC"/>
    <property type="match status" value="1"/>
</dbReference>
<name>A0A9E8MVW2_9FLAO</name>
<proteinExistence type="inferred from homology"/>
<sequence>MIVIYHNPDSQDSNACIEILETSKHNHQVIKYQDKPLDEEKLEKIINLLKISPIELIRTGEKLWVEKFKHLMESGIEFTNGELIDIMISHPELIERPIIINGEKAVIGKPPKKIFDILK</sequence>
<dbReference type="Proteomes" id="UP001164705">
    <property type="component" value="Chromosome"/>
</dbReference>
<dbReference type="InterPro" id="IPR006660">
    <property type="entry name" value="Arsenate_reductase-like"/>
</dbReference>
<keyword evidence="4" id="KW-1185">Reference proteome</keyword>
<accession>A0A9E8MVW2</accession>